<evidence type="ECO:0008006" key="4">
    <source>
        <dbReference type="Google" id="ProtNLM"/>
    </source>
</evidence>
<dbReference type="Proteomes" id="UP000005204">
    <property type="component" value="Unassembled WGS sequence"/>
</dbReference>
<proteinExistence type="inferred from homology"/>
<dbReference type="GO" id="GO:0050660">
    <property type="term" value="F:flavin adenine dinucleotide binding"/>
    <property type="evidence" value="ECO:0007669"/>
    <property type="project" value="InterPro"/>
</dbReference>
<dbReference type="Gene3D" id="3.50.50.60">
    <property type="entry name" value="FAD/NAD(P)-binding domain"/>
    <property type="match status" value="1"/>
</dbReference>
<dbReference type="InterPro" id="IPR036188">
    <property type="entry name" value="FAD/NAD-bd_sf"/>
</dbReference>
<dbReference type="PANTHER" id="PTHR11552:SF147">
    <property type="entry name" value="CHOLINE DEHYDROGENASE, MITOCHONDRIAL"/>
    <property type="match status" value="1"/>
</dbReference>
<evidence type="ECO:0000313" key="3">
    <source>
        <dbReference type="Proteomes" id="UP000005204"/>
    </source>
</evidence>
<dbReference type="GO" id="GO:0016491">
    <property type="term" value="F:oxidoreductase activity"/>
    <property type="evidence" value="ECO:0007669"/>
    <property type="project" value="TreeGrafter"/>
</dbReference>
<evidence type="ECO:0000313" key="2">
    <source>
        <dbReference type="EnsemblMetazoa" id="XP_037873585.1"/>
    </source>
</evidence>
<accession>A0A8R2R509</accession>
<dbReference type="PANTHER" id="PTHR11552">
    <property type="entry name" value="GLUCOSE-METHANOL-CHOLINE GMC OXIDOREDUCTASE"/>
    <property type="match status" value="1"/>
</dbReference>
<reference evidence="3" key="1">
    <citation type="journal article" date="2008" name="Insect Biochem. Mol. Biol.">
        <title>The genome of a lepidopteran model insect, the silkworm Bombyx mori.</title>
        <authorList>
            <consortium name="International Silkworm Genome Consortium"/>
        </authorList>
    </citation>
    <scope>NUCLEOTIDE SEQUENCE [LARGE SCALE GENOMIC DNA]</scope>
    <source>
        <strain evidence="3">p50T</strain>
    </source>
</reference>
<dbReference type="SUPFAM" id="SSF51905">
    <property type="entry name" value="FAD/NAD(P)-binding domain"/>
    <property type="match status" value="1"/>
</dbReference>
<keyword evidence="3" id="KW-1185">Reference proteome</keyword>
<comment type="similarity">
    <text evidence="1">Belongs to the GMC oxidoreductase family.</text>
</comment>
<evidence type="ECO:0000256" key="1">
    <source>
        <dbReference type="ARBA" id="ARBA00010790"/>
    </source>
</evidence>
<sequence>MNTTSTLNEIHRLQTGFQILAALQLTGYLWPQEAVIQDGAKYDFIVVGAGSGGCVVANRLSEIKNINVLLIEAGGDPPIESVVSQRIHRTNGPAVVKIRL</sequence>
<dbReference type="EnsemblMetazoa" id="XM_038017657.1">
    <property type="protein sequence ID" value="XP_037873585.1"/>
    <property type="gene ID" value="LOC101736999"/>
</dbReference>
<dbReference type="Pfam" id="PF13450">
    <property type="entry name" value="NAD_binding_8"/>
    <property type="match status" value="1"/>
</dbReference>
<reference evidence="2" key="2">
    <citation type="submission" date="2022-06" db="UniProtKB">
        <authorList>
            <consortium name="EnsemblMetazoa"/>
        </authorList>
    </citation>
    <scope>IDENTIFICATION</scope>
    <source>
        <strain evidence="2">p50T (Dazao)</strain>
    </source>
</reference>
<dbReference type="InterPro" id="IPR012132">
    <property type="entry name" value="GMC_OxRdtase"/>
</dbReference>
<protein>
    <recommendedName>
        <fullName evidence="4">Glucose-methanol-choline oxidoreductase N-terminal domain-containing protein</fullName>
    </recommendedName>
</protein>
<organism evidence="2 3">
    <name type="scientific">Bombyx mori</name>
    <name type="common">Silk moth</name>
    <dbReference type="NCBI Taxonomy" id="7091"/>
    <lineage>
        <taxon>Eukaryota</taxon>
        <taxon>Metazoa</taxon>
        <taxon>Ecdysozoa</taxon>
        <taxon>Arthropoda</taxon>
        <taxon>Hexapoda</taxon>
        <taxon>Insecta</taxon>
        <taxon>Pterygota</taxon>
        <taxon>Neoptera</taxon>
        <taxon>Endopterygota</taxon>
        <taxon>Lepidoptera</taxon>
        <taxon>Glossata</taxon>
        <taxon>Ditrysia</taxon>
        <taxon>Bombycoidea</taxon>
        <taxon>Bombycidae</taxon>
        <taxon>Bombycinae</taxon>
        <taxon>Bombyx</taxon>
    </lineage>
</organism>
<dbReference type="AlphaFoldDB" id="A0A8R2R509"/>
<name>A0A8R2R509_BOMMO</name>